<dbReference type="Proteomes" id="UP001140234">
    <property type="component" value="Unassembled WGS sequence"/>
</dbReference>
<accession>A0ACC1JJL1</accession>
<protein>
    <submittedName>
        <fullName evidence="1">Drs2 neo1 protein</fullName>
    </submittedName>
</protein>
<proteinExistence type="predicted"/>
<name>A0ACC1JJL1_9FUNG</name>
<sequence length="141" mass="15135">MSGAQLERAAVGGDKDDGDPDLIGPGEAGDPRAHTRAADDVLVSDLQALPSTRRILDAAVPSEVFRARAEWFLRCLALCHTVQPDRDPLTGRITGYQATSPDEKALVAAAAELGYVMNNRAGPLVQLRVVAQDRMRAFNRA</sequence>
<organism evidence="1 2">
    <name type="scientific">Coemansia nantahalensis</name>
    <dbReference type="NCBI Taxonomy" id="2789366"/>
    <lineage>
        <taxon>Eukaryota</taxon>
        <taxon>Fungi</taxon>
        <taxon>Fungi incertae sedis</taxon>
        <taxon>Zoopagomycota</taxon>
        <taxon>Kickxellomycotina</taxon>
        <taxon>Kickxellomycetes</taxon>
        <taxon>Kickxellales</taxon>
        <taxon>Kickxellaceae</taxon>
        <taxon>Coemansia</taxon>
    </lineage>
</organism>
<evidence type="ECO:0000313" key="2">
    <source>
        <dbReference type="Proteomes" id="UP001140234"/>
    </source>
</evidence>
<keyword evidence="2" id="KW-1185">Reference proteome</keyword>
<comment type="caution">
    <text evidence="1">The sequence shown here is derived from an EMBL/GenBank/DDBJ whole genome shotgun (WGS) entry which is preliminary data.</text>
</comment>
<evidence type="ECO:0000313" key="1">
    <source>
        <dbReference type="EMBL" id="KAJ2759683.1"/>
    </source>
</evidence>
<feature type="non-terminal residue" evidence="1">
    <location>
        <position position="141"/>
    </location>
</feature>
<reference evidence="1" key="1">
    <citation type="submission" date="2022-07" db="EMBL/GenBank/DDBJ databases">
        <title>Phylogenomic reconstructions and comparative analyses of Kickxellomycotina fungi.</title>
        <authorList>
            <person name="Reynolds N.K."/>
            <person name="Stajich J.E."/>
            <person name="Barry K."/>
            <person name="Grigoriev I.V."/>
            <person name="Crous P."/>
            <person name="Smith M.E."/>
        </authorList>
    </citation>
    <scope>NUCLEOTIDE SEQUENCE</scope>
    <source>
        <strain evidence="1">CBS 109366</strain>
    </source>
</reference>
<dbReference type="EMBL" id="JANBUJ010003712">
    <property type="protein sequence ID" value="KAJ2759683.1"/>
    <property type="molecule type" value="Genomic_DNA"/>
</dbReference>
<gene>
    <name evidence="1" type="primary">DNF3_2</name>
    <name evidence="1" type="ORF">IWQ57_006491</name>
</gene>